<dbReference type="AlphaFoldDB" id="A0A0W0XL62"/>
<feature type="transmembrane region" description="Helical" evidence="9">
    <location>
        <begin position="972"/>
        <end position="992"/>
    </location>
</feature>
<dbReference type="GO" id="GO:0005886">
    <property type="term" value="C:plasma membrane"/>
    <property type="evidence" value="ECO:0007669"/>
    <property type="project" value="UniProtKB-SubCell"/>
</dbReference>
<dbReference type="Gene3D" id="3.30.2090.10">
    <property type="entry name" value="Multidrug efflux transporter AcrB TolC docking domain, DN and DC subdomains"/>
    <property type="match status" value="2"/>
</dbReference>
<reference evidence="10 11" key="1">
    <citation type="submission" date="2015-11" db="EMBL/GenBank/DDBJ databases">
        <title>Genomic analysis of 38 Legionella species identifies large and diverse effector repertoires.</title>
        <authorList>
            <person name="Burstein D."/>
            <person name="Amaro F."/>
            <person name="Zusman T."/>
            <person name="Lifshitz Z."/>
            <person name="Cohen O."/>
            <person name="Gilbert J.A."/>
            <person name="Pupko T."/>
            <person name="Shuman H.A."/>
            <person name="Segal G."/>
        </authorList>
    </citation>
    <scope>NUCLEOTIDE SEQUENCE [LARGE SCALE GENOMIC DNA]</scope>
    <source>
        <strain evidence="10 11">CDC#1442-AUS-E</strain>
    </source>
</reference>
<dbReference type="OrthoDB" id="9757904at2"/>
<dbReference type="Pfam" id="PF00873">
    <property type="entry name" value="ACR_tran"/>
    <property type="match status" value="1"/>
</dbReference>
<keyword evidence="5 9" id="KW-0997">Cell inner membrane</keyword>
<comment type="similarity">
    <text evidence="2 9">Belongs to the resistance-nodulation-cell division (RND) (TC 2.A.6) family.</text>
</comment>
<keyword evidence="8 9" id="KW-0472">Membrane</keyword>
<dbReference type="Gene3D" id="3.30.70.1320">
    <property type="entry name" value="Multidrug efflux transporter AcrB pore domain like"/>
    <property type="match status" value="1"/>
</dbReference>
<dbReference type="InterPro" id="IPR001036">
    <property type="entry name" value="Acrflvin-R"/>
</dbReference>
<keyword evidence="6 9" id="KW-0812">Transmembrane</keyword>
<gene>
    <name evidence="10" type="primary">lmxF_3</name>
    <name evidence="10" type="ORF">Lqui_2789</name>
</gene>
<dbReference type="FunFam" id="3.30.70.1430:FF:000001">
    <property type="entry name" value="Efflux pump membrane transporter"/>
    <property type="match status" value="1"/>
</dbReference>
<feature type="transmembrane region" description="Helical" evidence="9">
    <location>
        <begin position="538"/>
        <end position="557"/>
    </location>
</feature>
<dbReference type="SUPFAM" id="SSF82693">
    <property type="entry name" value="Multidrug efflux transporter AcrB pore domain, PN1, PN2, PC1 and PC2 subdomains"/>
    <property type="match status" value="4"/>
</dbReference>
<keyword evidence="7 9" id="KW-1133">Transmembrane helix</keyword>
<keyword evidence="3 9" id="KW-0813">Transport</keyword>
<name>A0A0W0XL62_9GAMM</name>
<evidence type="ECO:0000256" key="3">
    <source>
        <dbReference type="ARBA" id="ARBA00022448"/>
    </source>
</evidence>
<evidence type="ECO:0000256" key="7">
    <source>
        <dbReference type="ARBA" id="ARBA00022989"/>
    </source>
</evidence>
<dbReference type="PATRIC" id="fig|45073.5.peg.2965"/>
<dbReference type="InterPro" id="IPR027463">
    <property type="entry name" value="AcrB_DN_DC_subdom"/>
</dbReference>
<dbReference type="STRING" id="45073.Lqui_2789"/>
<dbReference type="GO" id="GO:0009636">
    <property type="term" value="P:response to toxic substance"/>
    <property type="evidence" value="ECO:0007669"/>
    <property type="project" value="UniProtKB-ARBA"/>
</dbReference>
<dbReference type="SUPFAM" id="SSF82866">
    <property type="entry name" value="Multidrug efflux transporter AcrB transmembrane domain"/>
    <property type="match status" value="2"/>
</dbReference>
<accession>A0A0W0XL62</accession>
<evidence type="ECO:0000313" key="11">
    <source>
        <dbReference type="Proteomes" id="UP000054618"/>
    </source>
</evidence>
<dbReference type="Proteomes" id="UP000054618">
    <property type="component" value="Unassembled WGS sequence"/>
</dbReference>
<evidence type="ECO:0000256" key="9">
    <source>
        <dbReference type="RuleBase" id="RU364070"/>
    </source>
</evidence>
<feature type="transmembrane region" description="Helical" evidence="9">
    <location>
        <begin position="443"/>
        <end position="465"/>
    </location>
</feature>
<comment type="subcellular location">
    <subcellularLocation>
        <location evidence="1 9">Cell inner membrane</location>
        <topology evidence="1 9">Multi-pass membrane protein</topology>
    </subcellularLocation>
</comment>
<feature type="transmembrane region" description="Helical" evidence="9">
    <location>
        <begin position="12"/>
        <end position="33"/>
    </location>
</feature>
<evidence type="ECO:0000256" key="1">
    <source>
        <dbReference type="ARBA" id="ARBA00004429"/>
    </source>
</evidence>
<dbReference type="NCBIfam" id="NF000282">
    <property type="entry name" value="RND_permease_1"/>
    <property type="match status" value="1"/>
</dbReference>
<dbReference type="InterPro" id="IPR004764">
    <property type="entry name" value="MdtF-like"/>
</dbReference>
<sequence>MIKFFIHRPIFAIVIAILMVLIGGICILVLPIAQYPQLVPPQVQVSSQYIGASSSVVADTVTTPLERNINGVEGMIYMSSASTNNGNSIITITFNVGYDIDIAAVDTLNDTNTAMSVLPPDVIQAGLDIQKVSSDMVLVVNLNNKDGTMDDAFLTNYADINITPVLYRIFGVGDINNFGLLQYSIRIWLNPDKLASMGISPQEVISAVQEQNQQAAAGSIGQPPVPKTIPFQYQINTLGQLSEVEQFADIIVRTKENGQIVRIKDLGRVEMGADTYVTTSQFNGKPSASLGIYQLPGANALDISNNVRKAMKELAKSFPAGLEWTIAYDTTNFVKASLREVVITLLEAIALVFLVVFVFLQNWRTTLIPCIAIPVSLVGTFILFSIFGFSINTLSLLGLVLAIGLVVDDAIVVVENVEKKLEQGIADIKEATLLATKEVQGPILATTLILMAVFIPVAFIPGMTGSLYNQFALAIAFSVALSGINSLSLSPALCGILLKRKKEKTNKFFFFRWFEKGYEWLLKHYTIAVQHVIQWRKLVFFVFALLALAAFFVFKSLPEGFIPEEDQGYFIIVVNGPDGSSLYRTEETVKKVVDLLLKTEGVAHVISINGFNIIDTIDQTNNAAIIVTLTPWSERTAPDLSVQAIIKKTQQQLNLFDDAVIEAINAPAIPGLGTVGGFQLEVEDRNNLGVQALAKAVNQLIEEGNKRPELKGLISDLNVNVPQLYLDIDRTKAKAMNVSITNLFVTLQTYLGAYYVNNFTKYGQTYRVMVQAEGDSRAETADISKLYVKSDSGQMVPLSSLVKIKSINGPYNIPHYNLYTAASVNGAPGPGYTSGQAMDAIKEVADKVLPKGIAYEWTGITYQQLQAGNVASLIFALCLVFVFLFLAALYESWSMPFMILLAVPLALLGAGLALMLRSLALDVYAQIGLILLIGLAAKNAILIVEFAKEKREGGASIYDAAIQAATLRMRPILMTAFAFIFGVLPLATATGAGAASRHSIGTTVLGGMLLATILSLLVVPVFYVSIQGLRERWLSRRKADNG</sequence>
<dbReference type="PRINTS" id="PR00702">
    <property type="entry name" value="ACRIFLAVINRP"/>
</dbReference>
<keyword evidence="4" id="KW-1003">Cell membrane</keyword>
<dbReference type="Gene3D" id="3.30.70.1430">
    <property type="entry name" value="Multidrug efflux transporter AcrB pore domain"/>
    <property type="match status" value="2"/>
</dbReference>
<dbReference type="GO" id="GO:0015562">
    <property type="term" value="F:efflux transmembrane transporter activity"/>
    <property type="evidence" value="ECO:0007669"/>
    <property type="project" value="InterPro"/>
</dbReference>
<evidence type="ECO:0000256" key="2">
    <source>
        <dbReference type="ARBA" id="ARBA00010942"/>
    </source>
</evidence>
<feature type="transmembrane region" description="Helical" evidence="9">
    <location>
        <begin position="341"/>
        <end position="360"/>
    </location>
</feature>
<feature type="transmembrane region" description="Helical" evidence="9">
    <location>
        <begin position="1004"/>
        <end position="1026"/>
    </location>
</feature>
<dbReference type="NCBIfam" id="TIGR00915">
    <property type="entry name" value="2A0602"/>
    <property type="match status" value="1"/>
</dbReference>
<dbReference type="RefSeq" id="WP_058508846.1">
    <property type="nucleotide sequence ID" value="NZ_CAAAIK010000004.1"/>
</dbReference>
<dbReference type="FunFam" id="1.20.1640.10:FF:000001">
    <property type="entry name" value="Efflux pump membrane transporter"/>
    <property type="match status" value="1"/>
</dbReference>
<dbReference type="GO" id="GO:0042910">
    <property type="term" value="F:xenobiotic transmembrane transporter activity"/>
    <property type="evidence" value="ECO:0007669"/>
    <property type="project" value="TreeGrafter"/>
</dbReference>
<feature type="transmembrane region" description="Helical" evidence="9">
    <location>
        <begin position="394"/>
        <end position="414"/>
    </location>
</feature>
<dbReference type="Gene3D" id="3.30.70.1440">
    <property type="entry name" value="Multidrug efflux transporter AcrB pore domain"/>
    <property type="match status" value="1"/>
</dbReference>
<protein>
    <recommendedName>
        <fullName evidence="9">Efflux pump membrane transporter</fullName>
    </recommendedName>
</protein>
<feature type="transmembrane region" description="Helical" evidence="9">
    <location>
        <begin position="897"/>
        <end position="917"/>
    </location>
</feature>
<evidence type="ECO:0000256" key="4">
    <source>
        <dbReference type="ARBA" id="ARBA00022475"/>
    </source>
</evidence>
<keyword evidence="11" id="KW-1185">Reference proteome</keyword>
<feature type="transmembrane region" description="Helical" evidence="9">
    <location>
        <begin position="923"/>
        <end position="944"/>
    </location>
</feature>
<comment type="caution">
    <text evidence="10">The sequence shown here is derived from an EMBL/GenBank/DDBJ whole genome shotgun (WGS) entry which is preliminary data.</text>
</comment>
<organism evidence="10 11">
    <name type="scientific">Legionella quinlivanii</name>
    <dbReference type="NCBI Taxonomy" id="45073"/>
    <lineage>
        <taxon>Bacteria</taxon>
        <taxon>Pseudomonadati</taxon>
        <taxon>Pseudomonadota</taxon>
        <taxon>Gammaproteobacteria</taxon>
        <taxon>Legionellales</taxon>
        <taxon>Legionellaceae</taxon>
        <taxon>Legionella</taxon>
    </lineage>
</organism>
<evidence type="ECO:0000256" key="5">
    <source>
        <dbReference type="ARBA" id="ARBA00022519"/>
    </source>
</evidence>
<evidence type="ECO:0000256" key="6">
    <source>
        <dbReference type="ARBA" id="ARBA00022692"/>
    </source>
</evidence>
<feature type="transmembrane region" description="Helical" evidence="9">
    <location>
        <begin position="870"/>
        <end position="890"/>
    </location>
</feature>
<evidence type="ECO:0000256" key="8">
    <source>
        <dbReference type="ARBA" id="ARBA00023136"/>
    </source>
</evidence>
<feature type="transmembrane region" description="Helical" evidence="9">
    <location>
        <begin position="367"/>
        <end position="388"/>
    </location>
</feature>
<evidence type="ECO:0000313" key="10">
    <source>
        <dbReference type="EMBL" id="KTD45318.1"/>
    </source>
</evidence>
<dbReference type="PANTHER" id="PTHR32063:SF11">
    <property type="entry name" value="CATION OR DRUG EFFLUX SYSTEM PROTEIN"/>
    <property type="match status" value="1"/>
</dbReference>
<dbReference type="Gene3D" id="1.20.1640.10">
    <property type="entry name" value="Multidrug efflux transporter AcrB transmembrane domain"/>
    <property type="match status" value="2"/>
</dbReference>
<dbReference type="EMBL" id="LNYS01000025">
    <property type="protein sequence ID" value="KTD45318.1"/>
    <property type="molecule type" value="Genomic_DNA"/>
</dbReference>
<dbReference type="SUPFAM" id="SSF82714">
    <property type="entry name" value="Multidrug efflux transporter AcrB TolC docking domain, DN and DC subdomains"/>
    <property type="match status" value="2"/>
</dbReference>
<dbReference type="PANTHER" id="PTHR32063">
    <property type="match status" value="1"/>
</dbReference>
<feature type="transmembrane region" description="Helical" evidence="9">
    <location>
        <begin position="471"/>
        <end position="498"/>
    </location>
</feature>
<proteinExistence type="inferred from homology"/>